<reference evidence="5" key="2">
    <citation type="submission" date="2015-01" db="EMBL/GenBank/DDBJ databases">
        <title>Evolutionary Origins and Diversification of the Mycorrhizal Mutualists.</title>
        <authorList>
            <consortium name="DOE Joint Genome Institute"/>
            <consortium name="Mycorrhizal Genomics Consortium"/>
            <person name="Kohler A."/>
            <person name="Kuo A."/>
            <person name="Nagy L.G."/>
            <person name="Floudas D."/>
            <person name="Copeland A."/>
            <person name="Barry K.W."/>
            <person name="Cichocki N."/>
            <person name="Veneault-Fourrey C."/>
            <person name="LaButti K."/>
            <person name="Lindquist E.A."/>
            <person name="Lipzen A."/>
            <person name="Lundell T."/>
            <person name="Morin E."/>
            <person name="Murat C."/>
            <person name="Riley R."/>
            <person name="Ohm R."/>
            <person name="Sun H."/>
            <person name="Tunlid A."/>
            <person name="Henrissat B."/>
            <person name="Grigoriev I.V."/>
            <person name="Hibbett D.S."/>
            <person name="Martin F."/>
        </authorList>
    </citation>
    <scope>NUCLEOTIDE SEQUENCE [LARGE SCALE GENOMIC DNA]</scope>
    <source>
        <strain evidence="5">F 1598</strain>
    </source>
</reference>
<evidence type="ECO:0000313" key="4">
    <source>
        <dbReference type="EMBL" id="KIM84037.1"/>
    </source>
</evidence>
<reference evidence="4 5" key="1">
    <citation type="submission" date="2014-04" db="EMBL/GenBank/DDBJ databases">
        <authorList>
            <consortium name="DOE Joint Genome Institute"/>
            <person name="Kuo A."/>
            <person name="Tarkka M."/>
            <person name="Buscot F."/>
            <person name="Kohler A."/>
            <person name="Nagy L.G."/>
            <person name="Floudas D."/>
            <person name="Copeland A."/>
            <person name="Barry K.W."/>
            <person name="Cichocki N."/>
            <person name="Veneault-Fourrey C."/>
            <person name="LaButti K."/>
            <person name="Lindquist E.A."/>
            <person name="Lipzen A."/>
            <person name="Lundell T."/>
            <person name="Morin E."/>
            <person name="Murat C."/>
            <person name="Sun H."/>
            <person name="Tunlid A."/>
            <person name="Henrissat B."/>
            <person name="Grigoriev I.V."/>
            <person name="Hibbett D.S."/>
            <person name="Martin F."/>
            <person name="Nordberg H.P."/>
            <person name="Cantor M.N."/>
            <person name="Hua S.X."/>
        </authorList>
    </citation>
    <scope>NUCLEOTIDE SEQUENCE [LARGE SCALE GENOMIC DNA]</scope>
    <source>
        <strain evidence="4 5">F 1598</strain>
    </source>
</reference>
<keyword evidence="2" id="KW-1133">Transmembrane helix</keyword>
<feature type="transmembrane region" description="Helical" evidence="2">
    <location>
        <begin position="31"/>
        <end position="55"/>
    </location>
</feature>
<dbReference type="STRING" id="765440.A0A0C3C379"/>
<dbReference type="InterPro" id="IPR045339">
    <property type="entry name" value="DUF6534"/>
</dbReference>
<keyword evidence="2" id="KW-0472">Membrane</keyword>
<feature type="transmembrane region" description="Helical" evidence="2">
    <location>
        <begin position="237"/>
        <end position="258"/>
    </location>
</feature>
<evidence type="ECO:0000313" key="5">
    <source>
        <dbReference type="Proteomes" id="UP000054166"/>
    </source>
</evidence>
<dbReference type="AlphaFoldDB" id="A0A0C3C379"/>
<gene>
    <name evidence="4" type="ORF">PILCRDRAFT_6878</name>
</gene>
<dbReference type="PANTHER" id="PTHR40465:SF1">
    <property type="entry name" value="DUF6534 DOMAIN-CONTAINING PROTEIN"/>
    <property type="match status" value="1"/>
</dbReference>
<evidence type="ECO:0000256" key="1">
    <source>
        <dbReference type="SAM" id="MobiDB-lite"/>
    </source>
</evidence>
<keyword evidence="2" id="KW-0812">Transmembrane</keyword>
<feature type="transmembrane region" description="Helical" evidence="2">
    <location>
        <begin position="197"/>
        <end position="217"/>
    </location>
</feature>
<evidence type="ECO:0000256" key="2">
    <source>
        <dbReference type="SAM" id="Phobius"/>
    </source>
</evidence>
<feature type="transmembrane region" description="Helical" evidence="2">
    <location>
        <begin position="67"/>
        <end position="91"/>
    </location>
</feature>
<proteinExistence type="predicted"/>
<dbReference type="PANTHER" id="PTHR40465">
    <property type="entry name" value="CHROMOSOME 1, WHOLE GENOME SHOTGUN SEQUENCE"/>
    <property type="match status" value="1"/>
</dbReference>
<dbReference type="EMBL" id="KN832989">
    <property type="protein sequence ID" value="KIM84037.1"/>
    <property type="molecule type" value="Genomic_DNA"/>
</dbReference>
<protein>
    <recommendedName>
        <fullName evidence="3">DUF6534 domain-containing protein</fullName>
    </recommendedName>
</protein>
<dbReference type="HOGENOM" id="CLU_046025_5_0_1"/>
<dbReference type="Pfam" id="PF20152">
    <property type="entry name" value="DUF6534"/>
    <property type="match status" value="1"/>
</dbReference>
<dbReference type="InParanoid" id="A0A0C3C379"/>
<name>A0A0C3C379_PILCF</name>
<feature type="transmembrane region" description="Helical" evidence="2">
    <location>
        <begin position="264"/>
        <end position="284"/>
    </location>
</feature>
<accession>A0A0C3C379</accession>
<dbReference type="Proteomes" id="UP000054166">
    <property type="component" value="Unassembled WGS sequence"/>
</dbReference>
<feature type="region of interest" description="Disordered" evidence="1">
    <location>
        <begin position="339"/>
        <end position="360"/>
    </location>
</feature>
<feature type="domain" description="DUF6534" evidence="3">
    <location>
        <begin position="203"/>
        <end position="289"/>
    </location>
</feature>
<dbReference type="OrthoDB" id="2535105at2759"/>
<keyword evidence="5" id="KW-1185">Reference proteome</keyword>
<organism evidence="4 5">
    <name type="scientific">Piloderma croceum (strain F 1598)</name>
    <dbReference type="NCBI Taxonomy" id="765440"/>
    <lineage>
        <taxon>Eukaryota</taxon>
        <taxon>Fungi</taxon>
        <taxon>Dikarya</taxon>
        <taxon>Basidiomycota</taxon>
        <taxon>Agaricomycotina</taxon>
        <taxon>Agaricomycetes</taxon>
        <taxon>Agaricomycetidae</taxon>
        <taxon>Atheliales</taxon>
        <taxon>Atheliaceae</taxon>
        <taxon>Piloderma</taxon>
    </lineage>
</organism>
<sequence length="360" mass="39799">MYAHNDNLFSPSVSPNTANRMGDSTMHKSLGAVYLGVVAASFLFGVTTLQVYIYYQHFPEDKLQNKLVVPFLWLMDALHLALSIHAVYFYIVNQAPFIHIVWYVATQPESLFYAVSQRVVFRSMRVQLSFVVVITFTVTSLYAMRIWNLAQNRSCYLVLLLVVAQLLEFAAGGLEAYTCIAIPTYLQIDDFLWQMQIAFAAHAVVDCFLAGGMCYCLQMERTSFSVMDGTVVRLMRYVVCSGGATSACAIATLIALAIDPGSQVWLAFYFVLSKLYVNSFLALLNARRSICRGMEQPSSPSALSDVRFAHVEPDAHASPQSAVPYTASNVDSNDNVCRSSMTLNGAPSRDGLAEGPKTET</sequence>
<evidence type="ECO:0000259" key="3">
    <source>
        <dbReference type="Pfam" id="PF20152"/>
    </source>
</evidence>
<feature type="transmembrane region" description="Helical" evidence="2">
    <location>
        <begin position="126"/>
        <end position="144"/>
    </location>
</feature>
<feature type="transmembrane region" description="Helical" evidence="2">
    <location>
        <begin position="156"/>
        <end position="177"/>
    </location>
</feature>